<dbReference type="PANTHER" id="PTHR20837:SF2">
    <property type="entry name" value="PROTEIN CC2D2B"/>
    <property type="match status" value="1"/>
</dbReference>
<dbReference type="InterPro" id="IPR035892">
    <property type="entry name" value="C2_domain_sf"/>
</dbReference>
<sequence length="130" mass="14524">MSHSKGMEGVEAVTCAILVQGAKKMGSGRTGYQVTVYPFIEVSFQNAVYQTSIAAGSNPCWNEELQLVLKSPSDDYSFSGLSNIKDKVYINIFDEVVVEQHEVNHTKERIKTELLWVGELVKNVKPCYTM</sequence>
<dbReference type="EMBL" id="JANPWB010000010">
    <property type="protein sequence ID" value="KAJ1141546.1"/>
    <property type="molecule type" value="Genomic_DNA"/>
</dbReference>
<protein>
    <recommendedName>
        <fullName evidence="1">C2 domain-containing protein</fullName>
    </recommendedName>
</protein>
<reference evidence="2" key="1">
    <citation type="journal article" date="2022" name="bioRxiv">
        <title>Sequencing and chromosome-scale assembly of the giantPleurodeles waltlgenome.</title>
        <authorList>
            <person name="Brown T."/>
            <person name="Elewa A."/>
            <person name="Iarovenko S."/>
            <person name="Subramanian E."/>
            <person name="Araus A.J."/>
            <person name="Petzold A."/>
            <person name="Susuki M."/>
            <person name="Suzuki K.-i.T."/>
            <person name="Hayashi T."/>
            <person name="Toyoda A."/>
            <person name="Oliveira C."/>
            <person name="Osipova E."/>
            <person name="Leigh N.D."/>
            <person name="Simon A."/>
            <person name="Yun M.H."/>
        </authorList>
    </citation>
    <scope>NUCLEOTIDE SEQUENCE</scope>
    <source>
        <strain evidence="2">20211129_DDA</strain>
        <tissue evidence="2">Liver</tissue>
    </source>
</reference>
<proteinExistence type="predicted"/>
<dbReference type="Gene3D" id="2.60.40.150">
    <property type="entry name" value="C2 domain"/>
    <property type="match status" value="1"/>
</dbReference>
<name>A0AAV7QLY9_PLEWA</name>
<dbReference type="GO" id="GO:1904491">
    <property type="term" value="P:protein localization to ciliary transition zone"/>
    <property type="evidence" value="ECO:0007669"/>
    <property type="project" value="TreeGrafter"/>
</dbReference>
<evidence type="ECO:0000313" key="2">
    <source>
        <dbReference type="EMBL" id="KAJ1141546.1"/>
    </source>
</evidence>
<dbReference type="GO" id="GO:0035869">
    <property type="term" value="C:ciliary transition zone"/>
    <property type="evidence" value="ECO:0007669"/>
    <property type="project" value="TreeGrafter"/>
</dbReference>
<evidence type="ECO:0000313" key="3">
    <source>
        <dbReference type="Proteomes" id="UP001066276"/>
    </source>
</evidence>
<dbReference type="InterPro" id="IPR052434">
    <property type="entry name" value="Tectonic-like_complex_comp"/>
</dbReference>
<gene>
    <name evidence="2" type="ORF">NDU88_007874</name>
</gene>
<dbReference type="Proteomes" id="UP001066276">
    <property type="component" value="Chromosome 6"/>
</dbReference>
<dbReference type="GO" id="GO:1905515">
    <property type="term" value="P:non-motile cilium assembly"/>
    <property type="evidence" value="ECO:0007669"/>
    <property type="project" value="TreeGrafter"/>
</dbReference>
<comment type="caution">
    <text evidence="2">The sequence shown here is derived from an EMBL/GenBank/DDBJ whole genome shotgun (WGS) entry which is preliminary data.</text>
</comment>
<dbReference type="Pfam" id="PF00168">
    <property type="entry name" value="C2"/>
    <property type="match status" value="1"/>
</dbReference>
<dbReference type="AlphaFoldDB" id="A0AAV7QLY9"/>
<dbReference type="PANTHER" id="PTHR20837">
    <property type="entry name" value="CENTROSOMAL PROTEIN-RELATED"/>
    <property type="match status" value="1"/>
</dbReference>
<feature type="domain" description="C2" evidence="1">
    <location>
        <begin position="33"/>
        <end position="76"/>
    </location>
</feature>
<keyword evidence="3" id="KW-1185">Reference proteome</keyword>
<dbReference type="InterPro" id="IPR000008">
    <property type="entry name" value="C2_dom"/>
</dbReference>
<dbReference type="SUPFAM" id="SSF49562">
    <property type="entry name" value="C2 domain (Calcium/lipid-binding domain, CaLB)"/>
    <property type="match status" value="1"/>
</dbReference>
<accession>A0AAV7QLY9</accession>
<evidence type="ECO:0000259" key="1">
    <source>
        <dbReference type="Pfam" id="PF00168"/>
    </source>
</evidence>
<organism evidence="2 3">
    <name type="scientific">Pleurodeles waltl</name>
    <name type="common">Iberian ribbed newt</name>
    <dbReference type="NCBI Taxonomy" id="8319"/>
    <lineage>
        <taxon>Eukaryota</taxon>
        <taxon>Metazoa</taxon>
        <taxon>Chordata</taxon>
        <taxon>Craniata</taxon>
        <taxon>Vertebrata</taxon>
        <taxon>Euteleostomi</taxon>
        <taxon>Amphibia</taxon>
        <taxon>Batrachia</taxon>
        <taxon>Caudata</taxon>
        <taxon>Salamandroidea</taxon>
        <taxon>Salamandridae</taxon>
        <taxon>Pleurodelinae</taxon>
        <taxon>Pleurodeles</taxon>
    </lineage>
</organism>